<gene>
    <name evidence="2" type="ORF">PsAD2_02433</name>
</gene>
<dbReference type="InterPro" id="IPR036388">
    <property type="entry name" value="WH-like_DNA-bd_sf"/>
</dbReference>
<evidence type="ECO:0000313" key="3">
    <source>
        <dbReference type="Proteomes" id="UP000076577"/>
    </source>
</evidence>
<dbReference type="GO" id="GO:0003700">
    <property type="term" value="F:DNA-binding transcription factor activity"/>
    <property type="evidence" value="ECO:0007669"/>
    <property type="project" value="InterPro"/>
</dbReference>
<dbReference type="InterPro" id="IPR001845">
    <property type="entry name" value="HTH_ArsR_DNA-bd_dom"/>
</dbReference>
<dbReference type="PANTHER" id="PTHR39168">
    <property type="entry name" value="TRANSCRIPTIONAL REGULATOR-RELATED"/>
    <property type="match status" value="1"/>
</dbReference>
<dbReference type="GO" id="GO:0097063">
    <property type="term" value="F:cadmium ion sensor activity"/>
    <property type="evidence" value="ECO:0007669"/>
    <property type="project" value="TreeGrafter"/>
</dbReference>
<dbReference type="PATRIC" id="fig|989403.3.peg.2593"/>
<dbReference type="SUPFAM" id="SSF46785">
    <property type="entry name" value="Winged helix' DNA-binding domain"/>
    <property type="match status" value="1"/>
</dbReference>
<dbReference type="Gene3D" id="1.10.10.10">
    <property type="entry name" value="Winged helix-like DNA-binding domain superfamily/Winged helix DNA-binding domain"/>
    <property type="match status" value="1"/>
</dbReference>
<reference evidence="2 3" key="1">
    <citation type="journal article" date="2016" name="Front. Microbiol.">
        <title>Comparative Genomic Analysis Reveals a Diverse Repertoire of Genes Involved in Prokaryote-Eukaryote Interactions within the Pseudovibrio Genus.</title>
        <authorList>
            <person name="Romano S."/>
            <person name="Fernandez-Guerra A."/>
            <person name="Reen F.J."/>
            <person name="Glockner F.O."/>
            <person name="Crowley S.P."/>
            <person name="O'Sullivan O."/>
            <person name="Cotter P.D."/>
            <person name="Adams C."/>
            <person name="Dobson A.D."/>
            <person name="O'Gara F."/>
        </authorList>
    </citation>
    <scope>NUCLEOTIDE SEQUENCE [LARGE SCALE GENOMIC DNA]</scope>
    <source>
        <strain evidence="2 3">Ad2</strain>
    </source>
</reference>
<dbReference type="PRINTS" id="PR00778">
    <property type="entry name" value="HTHARSR"/>
</dbReference>
<accession>A0A165YKB4</accession>
<sequence length="228" mass="25001">MKEGPNIAAVAALIGDPARANMLQALMNGVALTASELAQEAGVTPQTSSFHLGKLSEAGLVCLRKQGRHKYYSLTGSDVASLLEALSGIAMRTGMTRVRTGPKEPALRKARVCYNHLAGDYGVQAYDSLLAREFLLEEDEQLHLTLAGRSFFNDLGLVLPEKETKRRPLCKSCLDWSVRRSHLAGLAGTALLTYFLEEGWARRIEGSRVIEFSKTGDSRFRSLFSLEI</sequence>
<dbReference type="PANTHER" id="PTHR39168:SF1">
    <property type="entry name" value="TRANSCRIPTIONAL REGULATORY PROTEIN"/>
    <property type="match status" value="1"/>
</dbReference>
<dbReference type="GO" id="GO:0010288">
    <property type="term" value="P:response to lead ion"/>
    <property type="evidence" value="ECO:0007669"/>
    <property type="project" value="TreeGrafter"/>
</dbReference>
<dbReference type="EMBL" id="LMCB01000017">
    <property type="protein sequence ID" value="KZL18917.1"/>
    <property type="molecule type" value="Genomic_DNA"/>
</dbReference>
<comment type="caution">
    <text evidence="2">The sequence shown here is derived from an EMBL/GenBank/DDBJ whole genome shotgun (WGS) entry which is preliminary data.</text>
</comment>
<dbReference type="GO" id="GO:0003677">
    <property type="term" value="F:DNA binding"/>
    <property type="evidence" value="ECO:0007669"/>
    <property type="project" value="TreeGrafter"/>
</dbReference>
<evidence type="ECO:0000259" key="1">
    <source>
        <dbReference type="PROSITE" id="PS50987"/>
    </source>
</evidence>
<feature type="domain" description="HTH arsR-type" evidence="1">
    <location>
        <begin position="1"/>
        <end position="94"/>
    </location>
</feature>
<dbReference type="GO" id="GO:0032791">
    <property type="term" value="F:lead ion binding"/>
    <property type="evidence" value="ECO:0007669"/>
    <property type="project" value="TreeGrafter"/>
</dbReference>
<dbReference type="CDD" id="cd00090">
    <property type="entry name" value="HTH_ARSR"/>
    <property type="match status" value="1"/>
</dbReference>
<dbReference type="InterPro" id="IPR052543">
    <property type="entry name" value="HTH_Metal-responsive_Reg"/>
</dbReference>
<dbReference type="PROSITE" id="PS50987">
    <property type="entry name" value="HTH_ARSR_2"/>
    <property type="match status" value="1"/>
</dbReference>
<dbReference type="Proteomes" id="UP000076577">
    <property type="component" value="Unassembled WGS sequence"/>
</dbReference>
<dbReference type="SMART" id="SM00418">
    <property type="entry name" value="HTH_ARSR"/>
    <property type="match status" value="1"/>
</dbReference>
<dbReference type="GO" id="GO:0046686">
    <property type="term" value="P:response to cadmium ion"/>
    <property type="evidence" value="ECO:0007669"/>
    <property type="project" value="TreeGrafter"/>
</dbReference>
<dbReference type="InterPro" id="IPR011991">
    <property type="entry name" value="ArsR-like_HTH"/>
</dbReference>
<dbReference type="InterPro" id="IPR036390">
    <property type="entry name" value="WH_DNA-bd_sf"/>
</dbReference>
<dbReference type="STRING" id="989403.SAMN05421798_101608"/>
<organism evidence="2 3">
    <name type="scientific">Pseudovibrio axinellae</name>
    <dbReference type="NCBI Taxonomy" id="989403"/>
    <lineage>
        <taxon>Bacteria</taxon>
        <taxon>Pseudomonadati</taxon>
        <taxon>Pseudomonadota</taxon>
        <taxon>Alphaproteobacteria</taxon>
        <taxon>Hyphomicrobiales</taxon>
        <taxon>Stappiaceae</taxon>
        <taxon>Pseudovibrio</taxon>
    </lineage>
</organism>
<protein>
    <submittedName>
        <fullName evidence="2">Helix-turn-helix domain protein</fullName>
    </submittedName>
</protein>
<evidence type="ECO:0000313" key="2">
    <source>
        <dbReference type="EMBL" id="KZL18917.1"/>
    </source>
</evidence>
<dbReference type="AlphaFoldDB" id="A0A165YKB4"/>
<proteinExistence type="predicted"/>
<dbReference type="RefSeq" id="WP_068006388.1">
    <property type="nucleotide sequence ID" value="NZ_FOFM01000001.1"/>
</dbReference>
<dbReference type="Pfam" id="PF12840">
    <property type="entry name" value="HTH_20"/>
    <property type="match status" value="1"/>
</dbReference>
<name>A0A165YKB4_9HYPH</name>
<dbReference type="NCBIfam" id="NF033788">
    <property type="entry name" value="HTH_metalloreg"/>
    <property type="match status" value="1"/>
</dbReference>
<keyword evidence="3" id="KW-1185">Reference proteome</keyword>